<dbReference type="InterPro" id="IPR032692">
    <property type="entry name" value="YccS_N"/>
</dbReference>
<accession>A0ABW3Y2H6</accession>
<evidence type="ECO:0000259" key="6">
    <source>
        <dbReference type="Pfam" id="PF12805"/>
    </source>
</evidence>
<feature type="transmembrane region" description="Helical" evidence="5">
    <location>
        <begin position="91"/>
        <end position="110"/>
    </location>
</feature>
<dbReference type="Pfam" id="PF12805">
    <property type="entry name" value="FUSC-like"/>
    <property type="match status" value="1"/>
</dbReference>
<keyword evidence="2 5" id="KW-0812">Transmembrane</keyword>
<feature type="transmembrane region" description="Helical" evidence="5">
    <location>
        <begin position="22"/>
        <end position="55"/>
    </location>
</feature>
<comment type="subcellular location">
    <subcellularLocation>
        <location evidence="1">Membrane</location>
        <topology evidence="1">Multi-pass membrane protein</topology>
    </subcellularLocation>
</comment>
<feature type="transmembrane region" description="Helical" evidence="5">
    <location>
        <begin position="67"/>
        <end position="85"/>
    </location>
</feature>
<dbReference type="PANTHER" id="PTHR31086">
    <property type="entry name" value="ALUMINUM-ACTIVATED MALATE TRANSPORTER 10"/>
    <property type="match status" value="1"/>
</dbReference>
<keyword evidence="4 5" id="KW-0472">Membrane</keyword>
<feature type="domain" description="Integral membrane bound transporter" evidence="7">
    <location>
        <begin position="412"/>
        <end position="534"/>
    </location>
</feature>
<evidence type="ECO:0000259" key="7">
    <source>
        <dbReference type="Pfam" id="PF13515"/>
    </source>
</evidence>
<feature type="transmembrane region" description="Helical" evidence="5">
    <location>
        <begin position="522"/>
        <end position="540"/>
    </location>
</feature>
<reference evidence="9" key="1">
    <citation type="journal article" date="2019" name="Int. J. Syst. Evol. Microbiol.">
        <title>The Global Catalogue of Microorganisms (GCM) 10K type strain sequencing project: providing services to taxonomists for standard genome sequencing and annotation.</title>
        <authorList>
            <consortium name="The Broad Institute Genomics Platform"/>
            <consortium name="The Broad Institute Genome Sequencing Center for Infectious Disease"/>
            <person name="Wu L."/>
            <person name="Ma J."/>
        </authorList>
    </citation>
    <scope>NUCLEOTIDE SEQUENCE [LARGE SCALE GENOMIC DNA]</scope>
    <source>
        <strain evidence="9">CCUG 61485</strain>
    </source>
</reference>
<keyword evidence="3 5" id="KW-1133">Transmembrane helix</keyword>
<sequence>MILDYLKTLVKFFKSADFYRGFILTAAILIPIIFFYYAGNIYYALPVAFGVLLSAPNDIQGSRKRKVYGILFSIGLTLIVSTLVILVKPYFISLALTITLLTFLCSLFAVYGFRGSLLAFSGLFAIVLALAYNNSAGIPPLTHILLLGLGGVWYLIFSSFLFVVTPKKDEDELLTELLNLTGDYLKLRAGLLSEKKDRKEIQLDQLKLQTQISDKHEVLREILLTTRKSSGRSHFDEKRLLIFISLVDILEYSLANTLDYNKVDLLFKEHQKTLEPFAELNQILGNHLKVLAKVFAEKDPIPDKSVLLNALTKADAAVEKYVHEVGLPKARDGALLLRNILTYQESQVNEIRSIRRALANVKNSSRIVLKREEASQFITHQEYRWSIVLENFSLKSPIFRHALRITIAVIIGFLLGSFFGIQHMHWIILTIIVIMRPNYGLTKQRSINRFIGTIIGGLFSLLIIYFTQNTYVYLFFAISALTIGFAMVKKNYRTAAAFITIHVIFVFAIIEKDAFHVIEFRLLDTMIGAFIAMLANYFILPNWEYLSMKQYLSDTLKKNRGYLEAVHQLYHSKKISQLGYRKPRKEAFLAMSNLNASFERMTQDPKSKQKEFEWVYEMVTLNNTILSAIASLGSFIQNKKGSYVLNDFDVLIDNVEDLLRKSQEILESGLQDELFYNQKAHLAEEELLKHYKGLERARDEEIERGMRDVKQEMLINLQEAHLMHNQLVWLKNLSQDLLNVTAEYVNNE</sequence>
<evidence type="ECO:0000256" key="1">
    <source>
        <dbReference type="ARBA" id="ARBA00004141"/>
    </source>
</evidence>
<feature type="transmembrane region" description="Helical" evidence="5">
    <location>
        <begin position="494"/>
        <end position="510"/>
    </location>
</feature>
<feature type="transmembrane region" description="Helical" evidence="5">
    <location>
        <begin position="141"/>
        <end position="164"/>
    </location>
</feature>
<feature type="domain" description="Integral membrane protein YccS N-terminal" evidence="6">
    <location>
        <begin position="73"/>
        <end position="323"/>
    </location>
</feature>
<organism evidence="8 9">
    <name type="scientific">Namhaeicola litoreus</name>
    <dbReference type="NCBI Taxonomy" id="1052145"/>
    <lineage>
        <taxon>Bacteria</taxon>
        <taxon>Pseudomonadati</taxon>
        <taxon>Bacteroidota</taxon>
        <taxon>Flavobacteriia</taxon>
        <taxon>Flavobacteriales</taxon>
        <taxon>Flavobacteriaceae</taxon>
        <taxon>Namhaeicola</taxon>
    </lineage>
</organism>
<evidence type="ECO:0000313" key="8">
    <source>
        <dbReference type="EMBL" id="MFD1315620.1"/>
    </source>
</evidence>
<keyword evidence="9" id="KW-1185">Reference proteome</keyword>
<evidence type="ECO:0000256" key="4">
    <source>
        <dbReference type="ARBA" id="ARBA00023136"/>
    </source>
</evidence>
<evidence type="ECO:0000256" key="3">
    <source>
        <dbReference type="ARBA" id="ARBA00022989"/>
    </source>
</evidence>
<evidence type="ECO:0000256" key="5">
    <source>
        <dbReference type="SAM" id="Phobius"/>
    </source>
</evidence>
<dbReference type="Pfam" id="PF13515">
    <property type="entry name" value="FUSC_2"/>
    <property type="match status" value="1"/>
</dbReference>
<feature type="transmembrane region" description="Helical" evidence="5">
    <location>
        <begin position="471"/>
        <end position="488"/>
    </location>
</feature>
<dbReference type="EMBL" id="JBHTMY010000003">
    <property type="protein sequence ID" value="MFD1315620.1"/>
    <property type="molecule type" value="Genomic_DNA"/>
</dbReference>
<evidence type="ECO:0000313" key="9">
    <source>
        <dbReference type="Proteomes" id="UP001597201"/>
    </source>
</evidence>
<evidence type="ECO:0000256" key="2">
    <source>
        <dbReference type="ARBA" id="ARBA00022692"/>
    </source>
</evidence>
<name>A0ABW3Y2H6_9FLAO</name>
<comment type="caution">
    <text evidence="8">The sequence shown here is derived from an EMBL/GenBank/DDBJ whole genome shotgun (WGS) entry which is preliminary data.</text>
</comment>
<dbReference type="InterPro" id="IPR049453">
    <property type="entry name" value="Memb_transporter_dom"/>
</dbReference>
<feature type="transmembrane region" description="Helical" evidence="5">
    <location>
        <begin position="447"/>
        <end position="466"/>
    </location>
</feature>
<gene>
    <name evidence="8" type="ORF">ACFQ39_08345</name>
</gene>
<proteinExistence type="predicted"/>
<dbReference type="Proteomes" id="UP001597201">
    <property type="component" value="Unassembled WGS sequence"/>
</dbReference>
<protein>
    <submittedName>
        <fullName evidence="8">FUSC family membrane protein</fullName>
    </submittedName>
</protein>
<feature type="transmembrane region" description="Helical" evidence="5">
    <location>
        <begin position="405"/>
        <end position="435"/>
    </location>
</feature>
<feature type="transmembrane region" description="Helical" evidence="5">
    <location>
        <begin position="117"/>
        <end position="135"/>
    </location>
</feature>
<dbReference type="RefSeq" id="WP_377177965.1">
    <property type="nucleotide sequence ID" value="NZ_JBHTMY010000003.1"/>
</dbReference>